<dbReference type="Proteomes" id="UP000658980">
    <property type="component" value="Unassembled WGS sequence"/>
</dbReference>
<dbReference type="InterPro" id="IPR002288">
    <property type="entry name" value="DNA_gyrase_B_C"/>
</dbReference>
<comment type="similarity">
    <text evidence="8">Belongs to the type II topoisomerase family. ParE type 2 subfamily.</text>
</comment>
<dbReference type="Gene3D" id="3.30.230.10">
    <property type="match status" value="1"/>
</dbReference>
<evidence type="ECO:0000313" key="12">
    <source>
        <dbReference type="Proteomes" id="UP000658980"/>
    </source>
</evidence>
<dbReference type="PROSITE" id="PS50880">
    <property type="entry name" value="TOPRIM"/>
    <property type="match status" value="1"/>
</dbReference>
<dbReference type="InterPro" id="IPR020568">
    <property type="entry name" value="Ribosomal_Su5_D2-typ_SF"/>
</dbReference>
<feature type="domain" description="Toprim" evidence="10">
    <location>
        <begin position="423"/>
        <end position="537"/>
    </location>
</feature>
<feature type="region of interest" description="Disordered" evidence="9">
    <location>
        <begin position="390"/>
        <end position="413"/>
    </location>
</feature>
<dbReference type="SUPFAM" id="SSF55874">
    <property type="entry name" value="ATPase domain of HSP90 chaperone/DNA topoisomerase II/histidine kinase"/>
    <property type="match status" value="1"/>
</dbReference>
<feature type="binding site" evidence="8">
    <location>
        <position position="9"/>
    </location>
    <ligand>
        <name>ATP</name>
        <dbReference type="ChEBI" id="CHEBI:30616"/>
    </ligand>
</feature>
<sequence>MAKIQSTAYNEEAIQVLEGLDAVRKRPGMYIGSTDTRGLHHLVYEIVDNSVDEALAGYGDRITVTIHEDNSISVRDYGRGMPTGMHRSGKPTPEVILTVLHAGGKFGQGGYKTSGGLHGVGASVVNALSKFLEVTIYRDGKKYRQRFENGGKPVTTLEEIGSTKETGTVIHFLPDDAIFSVSKYNYETLSERLRESAFLLKGLKIELFDQRTEAKDVFHYETGIEAFVSYLNEEKDVLHPVAYIEGQQDEMEIEFSFQFNDGYSETILSFVNNVRTRDGGTHETGAKAAMTRVFNDYARKINLLKDKDKNLEGSDIREGLAAIVSVRIPEGMLQFEGQTKSKLGTSEARSIVDSVVSQKLMYFLEENADLSASLVRKAIRASQARLAARKAREDARNGKKRKKSDALLSGKLTPAQSRNAAKNELYLVEGDSAGGSAKQGRDRTFQAILPLRGKVVNTEKAKLEEIMKNEEISTIIHAIGGGVSSDFSIDDIAYNKVIIMTDADTDGAHIQVLLLTFFFRYMKPLIEAGKVFIALPPLYKVSKGIGKKEVIDYAWTEADLDESIKKVGKGYMLQRYKGLGEMNADQLWETTMNPETRTLIRVTIEDSARAERGITTLMGDKVEPRRRWIENNVDFGLEEDSNILENDLIHAEEELV</sequence>
<name>A0ABR8WF02_9BACL</name>
<evidence type="ECO:0000256" key="2">
    <source>
        <dbReference type="ARBA" id="ARBA00001946"/>
    </source>
</evidence>
<feature type="binding site" evidence="8">
    <location>
        <position position="49"/>
    </location>
    <ligand>
        <name>ATP</name>
        <dbReference type="ChEBI" id="CHEBI:30616"/>
    </ligand>
</feature>
<evidence type="ECO:0000256" key="7">
    <source>
        <dbReference type="ARBA" id="ARBA00023235"/>
    </source>
</evidence>
<dbReference type="NCBIfam" id="TIGR01058">
    <property type="entry name" value="parE_Gpos"/>
    <property type="match status" value="1"/>
</dbReference>
<dbReference type="InterPro" id="IPR013759">
    <property type="entry name" value="Topo_IIA_B_C"/>
</dbReference>
<dbReference type="EMBL" id="JACSPU010000004">
    <property type="protein sequence ID" value="MBD8015614.1"/>
    <property type="molecule type" value="Genomic_DNA"/>
</dbReference>
<feature type="binding site" evidence="8">
    <location>
        <position position="340"/>
    </location>
    <ligand>
        <name>ATP</name>
        <dbReference type="ChEBI" id="CHEBI:30616"/>
    </ligand>
</feature>
<comment type="caution">
    <text evidence="11">The sequence shown here is derived from an EMBL/GenBank/DDBJ whole genome shotgun (WGS) entry which is preliminary data.</text>
</comment>
<dbReference type="EC" id="5.6.2.2" evidence="8"/>
<dbReference type="Pfam" id="PF00986">
    <property type="entry name" value="DNA_gyraseB_C"/>
    <property type="match status" value="1"/>
</dbReference>
<dbReference type="SUPFAM" id="SSF56719">
    <property type="entry name" value="Type II DNA topoisomerase"/>
    <property type="match status" value="1"/>
</dbReference>
<dbReference type="Gene3D" id="3.30.565.10">
    <property type="entry name" value="Histidine kinase-like ATPase, C-terminal domain"/>
    <property type="match status" value="1"/>
</dbReference>
<proteinExistence type="inferred from homology"/>
<dbReference type="SMART" id="SM00387">
    <property type="entry name" value="HATPase_c"/>
    <property type="match status" value="1"/>
</dbReference>
<dbReference type="Pfam" id="PF02518">
    <property type="entry name" value="HATPase_c"/>
    <property type="match status" value="1"/>
</dbReference>
<dbReference type="CDD" id="cd16928">
    <property type="entry name" value="HATPase_GyrB-like"/>
    <property type="match status" value="1"/>
</dbReference>
<reference evidence="11 12" key="1">
    <citation type="submission" date="2020-08" db="EMBL/GenBank/DDBJ databases">
        <title>A Genomic Blueprint of the Chicken Gut Microbiome.</title>
        <authorList>
            <person name="Gilroy R."/>
            <person name="Ravi A."/>
            <person name="Getino M."/>
            <person name="Pursley I."/>
            <person name="Horton D.L."/>
            <person name="Alikhan N.-F."/>
            <person name="Baker D."/>
            <person name="Gharbi K."/>
            <person name="Hall N."/>
            <person name="Watson M."/>
            <person name="Adriaenssens E.M."/>
            <person name="Foster-Nyarko E."/>
            <person name="Jarju S."/>
            <person name="Secka A."/>
            <person name="Antonio M."/>
            <person name="Oren A."/>
            <person name="Chaudhuri R."/>
            <person name="La Ragione R.M."/>
            <person name="Hildebrand F."/>
            <person name="Pallen M.J."/>
        </authorList>
    </citation>
    <scope>NUCLEOTIDE SEQUENCE [LARGE SCALE GENOMIC DNA]</scope>
    <source>
        <strain evidence="11 12">Sa1BUA13</strain>
    </source>
</reference>
<dbReference type="PANTHER" id="PTHR45866:SF12">
    <property type="entry name" value="DNA TOPOISOMERASE 4 SUBUNIT B"/>
    <property type="match status" value="1"/>
</dbReference>
<evidence type="ECO:0000256" key="3">
    <source>
        <dbReference type="ARBA" id="ARBA00022723"/>
    </source>
</evidence>
<dbReference type="NCBIfam" id="NF004189">
    <property type="entry name" value="PRK05644.1"/>
    <property type="match status" value="1"/>
</dbReference>
<dbReference type="PROSITE" id="PS00177">
    <property type="entry name" value="TOPOISOMERASE_II"/>
    <property type="match status" value="1"/>
</dbReference>
<dbReference type="RefSeq" id="WP_191715793.1">
    <property type="nucleotide sequence ID" value="NZ_JACSPU010000004.1"/>
</dbReference>
<dbReference type="InterPro" id="IPR003594">
    <property type="entry name" value="HATPase_dom"/>
</dbReference>
<keyword evidence="6 8" id="KW-0238">DNA-binding</keyword>
<protein>
    <recommendedName>
        <fullName evidence="8">DNA topoisomerase 4 subunit B</fullName>
        <ecNumber evidence="8">5.6.2.2</ecNumber>
    </recommendedName>
    <alternativeName>
        <fullName evidence="8">Topoisomerase IV subunit B</fullName>
    </alternativeName>
</protein>
<dbReference type="InterPro" id="IPR000565">
    <property type="entry name" value="Topo_IIA_B"/>
</dbReference>
<dbReference type="InterPro" id="IPR005740">
    <property type="entry name" value="ParE_type2"/>
</dbReference>
<dbReference type="InterPro" id="IPR014721">
    <property type="entry name" value="Ribsml_uS5_D2-typ_fold_subgr"/>
</dbReference>
<keyword evidence="7 8" id="KW-0413">Isomerase</keyword>
<comment type="cofactor">
    <cofactor evidence="2">
        <name>Mg(2+)</name>
        <dbReference type="ChEBI" id="CHEBI:18420"/>
    </cofactor>
</comment>
<feature type="site" description="Interaction with DNA" evidence="8">
    <location>
        <position position="625"/>
    </location>
</feature>
<dbReference type="InterPro" id="IPR013506">
    <property type="entry name" value="Topo_IIA_bsu_dom2"/>
</dbReference>
<evidence type="ECO:0000256" key="8">
    <source>
        <dbReference type="HAMAP-Rule" id="MF_00939"/>
    </source>
</evidence>
<dbReference type="Pfam" id="PF00204">
    <property type="entry name" value="DNA_gyraseB"/>
    <property type="match status" value="1"/>
</dbReference>
<keyword evidence="5 8" id="KW-0799">Topoisomerase</keyword>
<keyword evidence="4" id="KW-0460">Magnesium</keyword>
<evidence type="ECO:0000259" key="10">
    <source>
        <dbReference type="PROSITE" id="PS50880"/>
    </source>
</evidence>
<evidence type="ECO:0000256" key="4">
    <source>
        <dbReference type="ARBA" id="ARBA00022842"/>
    </source>
</evidence>
<dbReference type="InterPro" id="IPR001241">
    <property type="entry name" value="Topo_IIA"/>
</dbReference>
<keyword evidence="8" id="KW-0067">ATP-binding</keyword>
<dbReference type="PRINTS" id="PR00418">
    <property type="entry name" value="TPI2FAMILY"/>
</dbReference>
<organism evidence="11 12">
    <name type="scientific">Planococcus wigleyi</name>
    <dbReference type="NCBI Taxonomy" id="2762216"/>
    <lineage>
        <taxon>Bacteria</taxon>
        <taxon>Bacillati</taxon>
        <taxon>Bacillota</taxon>
        <taxon>Bacilli</taxon>
        <taxon>Bacillales</taxon>
        <taxon>Caryophanaceae</taxon>
        <taxon>Planococcus</taxon>
    </lineage>
</organism>
<evidence type="ECO:0000256" key="1">
    <source>
        <dbReference type="ARBA" id="ARBA00000185"/>
    </source>
</evidence>
<dbReference type="InterPro" id="IPR013760">
    <property type="entry name" value="Topo_IIA-like_dom_sf"/>
</dbReference>
<dbReference type="Gene3D" id="3.40.50.670">
    <property type="match status" value="1"/>
</dbReference>
<keyword evidence="3" id="KW-0479">Metal-binding</keyword>
<feature type="site" description="Interaction with DNA" evidence="8">
    <location>
        <position position="457"/>
    </location>
</feature>
<dbReference type="HAMAP" id="MF_00939">
    <property type="entry name" value="ParE_type2"/>
    <property type="match status" value="1"/>
</dbReference>
<evidence type="ECO:0000313" key="11">
    <source>
        <dbReference type="EMBL" id="MBD8015614.1"/>
    </source>
</evidence>
<comment type="function">
    <text evidence="8">Topoisomerase IV is essential for chromosome segregation. It relaxes supercoiled DNA. Performs the decatenation events required during the replication of a circular DNA molecule.</text>
</comment>
<dbReference type="InterPro" id="IPR036890">
    <property type="entry name" value="HATPase_C_sf"/>
</dbReference>
<evidence type="ECO:0000256" key="9">
    <source>
        <dbReference type="SAM" id="MobiDB-lite"/>
    </source>
</evidence>
<dbReference type="SMART" id="SM00433">
    <property type="entry name" value="TOP2c"/>
    <property type="match status" value="1"/>
</dbReference>
<dbReference type="InterPro" id="IPR018522">
    <property type="entry name" value="TopoIIA_CS"/>
</dbReference>
<dbReference type="CDD" id="cd00822">
    <property type="entry name" value="TopoII_Trans_DNA_gyrase"/>
    <property type="match status" value="1"/>
</dbReference>
<keyword evidence="8" id="KW-0547">Nucleotide-binding</keyword>
<evidence type="ECO:0000256" key="5">
    <source>
        <dbReference type="ARBA" id="ARBA00023029"/>
    </source>
</evidence>
<accession>A0ABR8WF02</accession>
<dbReference type="SUPFAM" id="SSF54211">
    <property type="entry name" value="Ribosomal protein S5 domain 2-like"/>
    <property type="match status" value="1"/>
</dbReference>
<gene>
    <name evidence="8 11" type="primary">parE</name>
    <name evidence="11" type="ORF">H9630_12370</name>
</gene>
<feature type="site" description="Interaction with DNA" evidence="8">
    <location>
        <position position="509"/>
    </location>
</feature>
<dbReference type="Pfam" id="PF01751">
    <property type="entry name" value="Toprim"/>
    <property type="match status" value="1"/>
</dbReference>
<keyword evidence="12" id="KW-1185">Reference proteome</keyword>
<comment type="subunit">
    <text evidence="8">Heterotetramer composed of ParC and ParE.</text>
</comment>
<dbReference type="PANTHER" id="PTHR45866">
    <property type="entry name" value="DNA GYRASE/TOPOISOMERASE SUBUNIT B"/>
    <property type="match status" value="1"/>
</dbReference>
<comment type="catalytic activity">
    <reaction evidence="1 8">
        <text>ATP-dependent breakage, passage and rejoining of double-stranded DNA.</text>
        <dbReference type="EC" id="5.6.2.2"/>
    </reaction>
</comment>
<evidence type="ECO:0000256" key="6">
    <source>
        <dbReference type="ARBA" id="ARBA00023125"/>
    </source>
</evidence>
<feature type="binding site" evidence="8">
    <location>
        <position position="76"/>
    </location>
    <ligand>
        <name>ATP</name>
        <dbReference type="ChEBI" id="CHEBI:30616"/>
    </ligand>
</feature>
<feature type="binding site" evidence="8">
    <location>
        <begin position="116"/>
        <end position="122"/>
    </location>
    <ligand>
        <name>ATP</name>
        <dbReference type="ChEBI" id="CHEBI:30616"/>
    </ligand>
</feature>
<dbReference type="InterPro" id="IPR006171">
    <property type="entry name" value="TOPRIM_dom"/>
</dbReference>
<dbReference type="PRINTS" id="PR01159">
    <property type="entry name" value="DNAGYRASEB"/>
</dbReference>